<dbReference type="PROSITE" id="PS50279">
    <property type="entry name" value="BPTI_KUNITZ_2"/>
    <property type="match status" value="2"/>
</dbReference>
<dbReference type="PROSITE" id="PS00280">
    <property type="entry name" value="BPTI_KUNITZ_1"/>
    <property type="match status" value="1"/>
</dbReference>
<dbReference type="SUPFAM" id="SSF57362">
    <property type="entry name" value="BPTI-like"/>
    <property type="match status" value="2"/>
</dbReference>
<proteinExistence type="predicted"/>
<evidence type="ECO:0000259" key="4">
    <source>
        <dbReference type="PROSITE" id="PS51390"/>
    </source>
</evidence>
<dbReference type="PRINTS" id="PR00759">
    <property type="entry name" value="BASICPTASE"/>
</dbReference>
<dbReference type="Gene3D" id="4.10.75.10">
    <property type="entry name" value="Elafin-like"/>
    <property type="match status" value="3"/>
</dbReference>
<feature type="signal peptide" evidence="2">
    <location>
        <begin position="1"/>
        <end position="24"/>
    </location>
</feature>
<organism evidence="5 6">
    <name type="scientific">Gekko japonicus</name>
    <name type="common">Schlegel's Japanese gecko</name>
    <dbReference type="NCBI Taxonomy" id="146911"/>
    <lineage>
        <taxon>Eukaryota</taxon>
        <taxon>Metazoa</taxon>
        <taxon>Chordata</taxon>
        <taxon>Craniata</taxon>
        <taxon>Vertebrata</taxon>
        <taxon>Euteleostomi</taxon>
        <taxon>Lepidosauria</taxon>
        <taxon>Squamata</taxon>
        <taxon>Bifurcata</taxon>
        <taxon>Gekkota</taxon>
        <taxon>Gekkonidae</taxon>
        <taxon>Gekkoninae</taxon>
        <taxon>Gekko</taxon>
    </lineage>
</organism>
<feature type="chain" id="PRO_5045272025" evidence="2">
    <location>
        <begin position="25"/>
        <end position="295"/>
    </location>
</feature>
<dbReference type="InterPro" id="IPR008197">
    <property type="entry name" value="WAP_dom"/>
</dbReference>
<evidence type="ECO:0000313" key="6">
    <source>
        <dbReference type="RefSeq" id="XP_015282965.1"/>
    </source>
</evidence>
<evidence type="ECO:0000256" key="2">
    <source>
        <dbReference type="SAM" id="SignalP"/>
    </source>
</evidence>
<dbReference type="InterPro" id="IPR002223">
    <property type="entry name" value="Kunitz_BPTI"/>
</dbReference>
<dbReference type="PROSITE" id="PS51390">
    <property type="entry name" value="WAP"/>
    <property type="match status" value="2"/>
</dbReference>
<dbReference type="Proteomes" id="UP000694871">
    <property type="component" value="Unplaced"/>
</dbReference>
<feature type="domain" description="WAP" evidence="4">
    <location>
        <begin position="28"/>
        <end position="75"/>
    </location>
</feature>
<gene>
    <name evidence="6" type="primary">LOC107124090</name>
</gene>
<dbReference type="InterPro" id="IPR051388">
    <property type="entry name" value="Serpin_venom_toxin"/>
</dbReference>
<dbReference type="CDD" id="cd00109">
    <property type="entry name" value="Kunitz-type"/>
    <property type="match status" value="2"/>
</dbReference>
<evidence type="ECO:0000313" key="5">
    <source>
        <dbReference type="Proteomes" id="UP000694871"/>
    </source>
</evidence>
<feature type="domain" description="BPTI/Kunitz inhibitor" evidence="3">
    <location>
        <begin position="181"/>
        <end position="231"/>
    </location>
</feature>
<keyword evidence="2" id="KW-0732">Signal</keyword>
<evidence type="ECO:0000259" key="3">
    <source>
        <dbReference type="PROSITE" id="PS50279"/>
    </source>
</evidence>
<dbReference type="Pfam" id="PF00014">
    <property type="entry name" value="Kunitz_BPTI"/>
    <property type="match status" value="2"/>
</dbReference>
<keyword evidence="5" id="KW-1185">Reference proteome</keyword>
<reference evidence="6" key="1">
    <citation type="submission" date="2025-08" db="UniProtKB">
        <authorList>
            <consortium name="RefSeq"/>
        </authorList>
    </citation>
    <scope>IDENTIFICATION</scope>
</reference>
<dbReference type="SUPFAM" id="SSF57256">
    <property type="entry name" value="Elafin-like"/>
    <property type="match status" value="3"/>
</dbReference>
<feature type="domain" description="BPTI/Kunitz inhibitor" evidence="3">
    <location>
        <begin position="239"/>
        <end position="289"/>
    </location>
</feature>
<evidence type="ECO:0000256" key="1">
    <source>
        <dbReference type="ARBA" id="ARBA00023157"/>
    </source>
</evidence>
<sequence length="295" mass="32739">MHCAGLLLLVRLLTFWAELSPGSGQGTPVDKAGTCPALIQWPDQMCGRFCSTDRSCPGQEKCCRTRCAHECRLPSESIGGYCPKVTLPPNTSTICLARCSTDQSCRENGHPGKKCCSYGCELRCTEPVEEHPGVCPKNEVVQTLVPCNDTCRDDRNCPLRQKCCFTRCSLGCLDSVRSERCQLPPETGPCRQKLQRYYYNHEQKRCLTFVYGGCPGNGNNFETEKACQEACGKISPEVCKLPMDSGPCLAHMERYYYDRASRTCKKFVYGGCRGNGNRFSSKTECMMVCGNRGKG</sequence>
<dbReference type="PANTHER" id="PTHR46751:SF1">
    <property type="entry name" value="WAP FOUR-DISULFIDE CORE DOMAIN PROTEIN 6A"/>
    <property type="match status" value="1"/>
</dbReference>
<name>A0ABM1LAH8_GEKJA</name>
<dbReference type="Gene3D" id="4.10.410.10">
    <property type="entry name" value="Pancreatic trypsin inhibitor Kunitz domain"/>
    <property type="match status" value="2"/>
</dbReference>
<dbReference type="SMART" id="SM00217">
    <property type="entry name" value="WAP"/>
    <property type="match status" value="3"/>
</dbReference>
<dbReference type="SMART" id="SM00131">
    <property type="entry name" value="KU"/>
    <property type="match status" value="2"/>
</dbReference>
<dbReference type="RefSeq" id="XP_015282965.1">
    <property type="nucleotide sequence ID" value="XM_015427479.1"/>
</dbReference>
<dbReference type="GeneID" id="107124090"/>
<dbReference type="PANTHER" id="PTHR46751">
    <property type="entry name" value="EPPIN"/>
    <property type="match status" value="1"/>
</dbReference>
<dbReference type="InterPro" id="IPR036880">
    <property type="entry name" value="Kunitz_BPTI_sf"/>
</dbReference>
<dbReference type="Pfam" id="PF00095">
    <property type="entry name" value="WAP"/>
    <property type="match status" value="3"/>
</dbReference>
<protein>
    <submittedName>
        <fullName evidence="6">Papilin-like</fullName>
    </submittedName>
</protein>
<feature type="domain" description="WAP" evidence="4">
    <location>
        <begin position="128"/>
        <end position="176"/>
    </location>
</feature>
<dbReference type="InterPro" id="IPR020901">
    <property type="entry name" value="Prtase_inh_Kunz-CS"/>
</dbReference>
<dbReference type="InterPro" id="IPR036645">
    <property type="entry name" value="Elafin-like_sf"/>
</dbReference>
<keyword evidence="1" id="KW-1015">Disulfide bond</keyword>
<accession>A0ABM1LAH8</accession>